<evidence type="ECO:0000256" key="1">
    <source>
        <dbReference type="SAM" id="Phobius"/>
    </source>
</evidence>
<protein>
    <recommendedName>
        <fullName evidence="4">DUF1361 domain-containing protein</fullName>
    </recommendedName>
</protein>
<dbReference type="AlphaFoldDB" id="A0A1D8TM13"/>
<feature type="transmembrane region" description="Helical" evidence="1">
    <location>
        <begin position="46"/>
        <end position="65"/>
    </location>
</feature>
<keyword evidence="1" id="KW-0812">Transmembrane</keyword>
<name>A0A1D8TM13_9CYAN</name>
<feature type="transmembrane region" description="Helical" evidence="1">
    <location>
        <begin position="173"/>
        <end position="190"/>
    </location>
</feature>
<organism evidence="2 3">
    <name type="scientific">Moorena producens PAL-8-15-08-1</name>
    <dbReference type="NCBI Taxonomy" id="1458985"/>
    <lineage>
        <taxon>Bacteria</taxon>
        <taxon>Bacillati</taxon>
        <taxon>Cyanobacteriota</taxon>
        <taxon>Cyanophyceae</taxon>
        <taxon>Coleofasciculales</taxon>
        <taxon>Coleofasciculaceae</taxon>
        <taxon>Moorena</taxon>
    </lineage>
</organism>
<evidence type="ECO:0008006" key="4">
    <source>
        <dbReference type="Google" id="ProtNLM"/>
    </source>
</evidence>
<proteinExistence type="predicted"/>
<keyword evidence="1" id="KW-1133">Transmembrane helix</keyword>
<dbReference type="OrthoDB" id="4540541at2"/>
<sequence length="212" mass="24174">MDTLLTEVWKAWHSHNGWMAWNLFLASIPLALSFWLFRSKSGLHSGLWWIGLAVFILFLPNAPYLLTDVIHLIQAIRRNYSVWTITLVVIPQHLLVILTGFEAYVLSVINLGEYLQRRRLGKLIVSAELITHGLCAFGIYLGRFQRFNSWDLVAQPNSLVKGMIDDLTSKGPLLVMAVTFVVLTVFYWMMKQITLGIMIRMRHQRSGSAASG</sequence>
<dbReference type="EMBL" id="CP017599">
    <property type="protein sequence ID" value="AOW98633.1"/>
    <property type="molecule type" value="Genomic_DNA"/>
</dbReference>
<dbReference type="RefSeq" id="WP_070391140.1">
    <property type="nucleotide sequence ID" value="NZ_CP017599.1"/>
</dbReference>
<feature type="transmembrane region" description="Helical" evidence="1">
    <location>
        <begin position="20"/>
        <end position="37"/>
    </location>
</feature>
<accession>A0A1D8TM13</accession>
<reference evidence="3" key="1">
    <citation type="submission" date="2016-10" db="EMBL/GenBank/DDBJ databases">
        <title>Comparative genomics uncovers the prolific and rare metabolic potential of the cyanobacterial genus Moorea.</title>
        <authorList>
            <person name="Leao T."/>
            <person name="Castelao G."/>
            <person name="Korobeynikov A."/>
            <person name="Monroe E.A."/>
            <person name="Podell S."/>
            <person name="Glukhov E."/>
            <person name="Allen E."/>
            <person name="Gerwick W.H."/>
            <person name="Gerwick L."/>
        </authorList>
    </citation>
    <scope>NUCLEOTIDE SEQUENCE [LARGE SCALE GENOMIC DNA]</scope>
    <source>
        <strain evidence="3">PAL-8-15-08-1</strain>
    </source>
</reference>
<dbReference type="STRING" id="1458985.BJP34_03485"/>
<dbReference type="InterPro" id="IPR009793">
    <property type="entry name" value="DUF1361"/>
</dbReference>
<keyword evidence="1" id="KW-0472">Membrane</keyword>
<dbReference type="Pfam" id="PF07099">
    <property type="entry name" value="DUF1361"/>
    <property type="match status" value="1"/>
</dbReference>
<gene>
    <name evidence="2" type="ORF">BJP34_03485</name>
</gene>
<dbReference type="Proteomes" id="UP000177870">
    <property type="component" value="Chromosome"/>
</dbReference>
<evidence type="ECO:0000313" key="2">
    <source>
        <dbReference type="EMBL" id="AOW98633.1"/>
    </source>
</evidence>
<evidence type="ECO:0000313" key="3">
    <source>
        <dbReference type="Proteomes" id="UP000177870"/>
    </source>
</evidence>
<feature type="transmembrane region" description="Helical" evidence="1">
    <location>
        <begin position="85"/>
        <end position="111"/>
    </location>
</feature>
<dbReference type="KEGG" id="mpro:BJP34_03485"/>
<feature type="transmembrane region" description="Helical" evidence="1">
    <location>
        <begin position="123"/>
        <end position="142"/>
    </location>
</feature>